<organism evidence="1 2">
    <name type="scientific">Stenomitos frigidus AS-A4</name>
    <dbReference type="NCBI Taxonomy" id="2933935"/>
    <lineage>
        <taxon>Bacteria</taxon>
        <taxon>Bacillati</taxon>
        <taxon>Cyanobacteriota</taxon>
        <taxon>Cyanophyceae</taxon>
        <taxon>Leptolyngbyales</taxon>
        <taxon>Leptolyngbyaceae</taxon>
        <taxon>Stenomitos</taxon>
    </lineage>
</organism>
<dbReference type="EMBL" id="JAMPLM010000055">
    <property type="protein sequence ID" value="MEP1062181.1"/>
    <property type="molecule type" value="Genomic_DNA"/>
</dbReference>
<proteinExistence type="predicted"/>
<evidence type="ECO:0000313" key="2">
    <source>
        <dbReference type="Proteomes" id="UP001476950"/>
    </source>
</evidence>
<protein>
    <submittedName>
        <fullName evidence="1">Uncharacterized protein</fullName>
    </submittedName>
</protein>
<reference evidence="1 2" key="1">
    <citation type="submission" date="2022-04" db="EMBL/GenBank/DDBJ databases">
        <title>Positive selection, recombination, and allopatry shape intraspecific diversity of widespread and dominant cyanobacteria.</title>
        <authorList>
            <person name="Wei J."/>
            <person name="Shu W."/>
            <person name="Hu C."/>
        </authorList>
    </citation>
    <scope>NUCLEOTIDE SEQUENCE [LARGE SCALE GENOMIC DNA]</scope>
    <source>
        <strain evidence="1 2">AS-A4</strain>
    </source>
</reference>
<comment type="caution">
    <text evidence="1">The sequence shown here is derived from an EMBL/GenBank/DDBJ whole genome shotgun (WGS) entry which is preliminary data.</text>
</comment>
<gene>
    <name evidence="1" type="ORF">NDI38_27790</name>
</gene>
<evidence type="ECO:0000313" key="1">
    <source>
        <dbReference type="EMBL" id="MEP1062181.1"/>
    </source>
</evidence>
<keyword evidence="2" id="KW-1185">Reference proteome</keyword>
<dbReference type="RefSeq" id="WP_190449979.1">
    <property type="nucleotide sequence ID" value="NZ_JAMPLM010000055.1"/>
</dbReference>
<accession>A0ABV0KSJ7</accession>
<name>A0ABV0KSJ7_9CYAN</name>
<dbReference type="Proteomes" id="UP001476950">
    <property type="component" value="Unassembled WGS sequence"/>
</dbReference>
<sequence length="66" mass="7450">MSTQLAQSVQRSSFDGDALMLDSTNERSTAVWLDHIQSIGLIRLLLLQAAISSYFYKHMKWGIAHP</sequence>